<dbReference type="KEGG" id="tab:CIG75_18040"/>
<name>A0A223D511_9BACL</name>
<dbReference type="SUPFAM" id="SSF55729">
    <property type="entry name" value="Acyl-CoA N-acyltransferases (Nat)"/>
    <property type="match status" value="1"/>
</dbReference>
<dbReference type="Pfam" id="PF00583">
    <property type="entry name" value="Acetyltransf_1"/>
    <property type="match status" value="1"/>
</dbReference>
<accession>A0A223D511</accession>
<keyword evidence="1" id="KW-0808">Transferase</keyword>
<proteinExistence type="predicted"/>
<feature type="domain" description="N-acetyltransferase" evidence="3">
    <location>
        <begin position="24"/>
        <end position="181"/>
    </location>
</feature>
<keyword evidence="2" id="KW-0012">Acyltransferase</keyword>
<dbReference type="AlphaFoldDB" id="A0A223D511"/>
<reference evidence="4 5" key="1">
    <citation type="journal article" date="2015" name="Int. J. Syst. Evol. Microbiol.">
        <title>Tumebacillus algifaecis sp. nov., isolated from decomposing algal scum.</title>
        <authorList>
            <person name="Wu Y.F."/>
            <person name="Zhang B."/>
            <person name="Xing P."/>
            <person name="Wu Q.L."/>
            <person name="Liu S.J."/>
        </authorList>
    </citation>
    <scope>NUCLEOTIDE SEQUENCE [LARGE SCALE GENOMIC DNA]</scope>
    <source>
        <strain evidence="4 5">THMBR28</strain>
    </source>
</reference>
<dbReference type="InterPro" id="IPR050680">
    <property type="entry name" value="YpeA/RimI_acetyltransf"/>
</dbReference>
<dbReference type="GO" id="GO:0016747">
    <property type="term" value="F:acyltransferase activity, transferring groups other than amino-acyl groups"/>
    <property type="evidence" value="ECO:0007669"/>
    <property type="project" value="InterPro"/>
</dbReference>
<dbReference type="Gene3D" id="3.40.630.30">
    <property type="match status" value="1"/>
</dbReference>
<evidence type="ECO:0000256" key="1">
    <source>
        <dbReference type="ARBA" id="ARBA00022679"/>
    </source>
</evidence>
<keyword evidence="5" id="KW-1185">Reference proteome</keyword>
<organism evidence="4 5">
    <name type="scientific">Tumebacillus algifaecis</name>
    <dbReference type="NCBI Taxonomy" id="1214604"/>
    <lineage>
        <taxon>Bacteria</taxon>
        <taxon>Bacillati</taxon>
        <taxon>Bacillota</taxon>
        <taxon>Bacilli</taxon>
        <taxon>Bacillales</taxon>
        <taxon>Alicyclobacillaceae</taxon>
        <taxon>Tumebacillus</taxon>
    </lineage>
</organism>
<evidence type="ECO:0000313" key="4">
    <source>
        <dbReference type="EMBL" id="ASS76682.1"/>
    </source>
</evidence>
<evidence type="ECO:0000256" key="2">
    <source>
        <dbReference type="ARBA" id="ARBA00023315"/>
    </source>
</evidence>
<dbReference type="PROSITE" id="PS51186">
    <property type="entry name" value="GNAT"/>
    <property type="match status" value="1"/>
</dbReference>
<dbReference type="InterPro" id="IPR016181">
    <property type="entry name" value="Acyl_CoA_acyltransferase"/>
</dbReference>
<evidence type="ECO:0000313" key="5">
    <source>
        <dbReference type="Proteomes" id="UP000214688"/>
    </source>
</evidence>
<dbReference type="EMBL" id="CP022657">
    <property type="protein sequence ID" value="ASS76682.1"/>
    <property type="molecule type" value="Genomic_DNA"/>
</dbReference>
<dbReference type="Proteomes" id="UP000214688">
    <property type="component" value="Chromosome"/>
</dbReference>
<protein>
    <recommendedName>
        <fullName evidence="3">N-acetyltransferase domain-containing protein</fullName>
    </recommendedName>
</protein>
<sequence length="187" mass="21649">MFNYTNCITWSMLMQREEGESELITFRLVQPEADRATIVTFYADISEEEAAQGGFHFDEAEYLEFAKQKAADLPEGFVFMERDGETIGELVLRKAEYEGREVGYISFIYLIQAARGKGYSEQMIDYAERLFTKLNLTEYHLRVAQANARAIRFYEKHGFYILGEEQNSISQACWRMGKRIARLGRGA</sequence>
<dbReference type="CDD" id="cd04301">
    <property type="entry name" value="NAT_SF"/>
    <property type="match status" value="1"/>
</dbReference>
<gene>
    <name evidence="4" type="ORF">CIG75_18040</name>
</gene>
<dbReference type="PANTHER" id="PTHR43420:SF12">
    <property type="entry name" value="N-ACETYLTRANSFERASE DOMAIN-CONTAINING PROTEIN"/>
    <property type="match status" value="1"/>
</dbReference>
<evidence type="ECO:0000259" key="3">
    <source>
        <dbReference type="PROSITE" id="PS51186"/>
    </source>
</evidence>
<dbReference type="PANTHER" id="PTHR43420">
    <property type="entry name" value="ACETYLTRANSFERASE"/>
    <property type="match status" value="1"/>
</dbReference>
<dbReference type="InterPro" id="IPR000182">
    <property type="entry name" value="GNAT_dom"/>
</dbReference>